<keyword evidence="6 8" id="KW-0139">CF(1)</keyword>
<reference evidence="9" key="1">
    <citation type="submission" date="2022-08" db="EMBL/GenBank/DDBJ databases">
        <title>Genomic Encyclopedia of Type Strains, Phase III (KMG-III): the genomes of soil and plant-associated and newly described type strains.</title>
        <authorList>
            <person name="Whitman W."/>
        </authorList>
    </citation>
    <scope>NUCLEOTIDE SEQUENCE</scope>
    <source>
        <strain evidence="9">HMT 1</strain>
    </source>
</reference>
<dbReference type="GO" id="GO:0005886">
    <property type="term" value="C:plasma membrane"/>
    <property type="evidence" value="ECO:0007669"/>
    <property type="project" value="UniProtKB-SubCell"/>
</dbReference>
<evidence type="ECO:0000256" key="3">
    <source>
        <dbReference type="ARBA" id="ARBA00022781"/>
    </source>
</evidence>
<evidence type="ECO:0000256" key="4">
    <source>
        <dbReference type="ARBA" id="ARBA00023065"/>
    </source>
</evidence>
<keyword evidence="7 8" id="KW-0066">ATP synthesis</keyword>
<evidence type="ECO:0000313" key="10">
    <source>
        <dbReference type="Proteomes" id="UP001204445"/>
    </source>
</evidence>
<evidence type="ECO:0000256" key="1">
    <source>
        <dbReference type="ARBA" id="ARBA00004370"/>
    </source>
</evidence>
<evidence type="ECO:0000256" key="5">
    <source>
        <dbReference type="ARBA" id="ARBA00023136"/>
    </source>
</evidence>
<evidence type="ECO:0000313" key="9">
    <source>
        <dbReference type="EMBL" id="MCS3903445.1"/>
    </source>
</evidence>
<keyword evidence="2 8" id="KW-0813">Transport</keyword>
<keyword evidence="8" id="KW-1003">Cell membrane</keyword>
<keyword evidence="10" id="KW-1185">Reference proteome</keyword>
<dbReference type="NCBIfam" id="TIGR01145">
    <property type="entry name" value="ATP_synt_delta"/>
    <property type="match status" value="1"/>
</dbReference>
<comment type="function">
    <text evidence="8">This protein is part of the stalk that links CF(0) to CF(1). It either transmits conformational changes from CF(0) to CF(1) or is implicated in proton conduction.</text>
</comment>
<comment type="similarity">
    <text evidence="8">Belongs to the ATPase delta chain family.</text>
</comment>
<keyword evidence="5 8" id="KW-0472">Membrane</keyword>
<dbReference type="GO" id="GO:0045259">
    <property type="term" value="C:proton-transporting ATP synthase complex"/>
    <property type="evidence" value="ECO:0007669"/>
    <property type="project" value="UniProtKB-KW"/>
</dbReference>
<dbReference type="InterPro" id="IPR020781">
    <property type="entry name" value="ATPase_OSCP/d_CS"/>
</dbReference>
<organism evidence="9 10">
    <name type="scientific">Methylohalomonas lacus</name>
    <dbReference type="NCBI Taxonomy" id="398773"/>
    <lineage>
        <taxon>Bacteria</taxon>
        <taxon>Pseudomonadati</taxon>
        <taxon>Pseudomonadota</taxon>
        <taxon>Gammaproteobacteria</taxon>
        <taxon>Methylohalomonadales</taxon>
        <taxon>Methylohalomonadaceae</taxon>
        <taxon>Methylohalomonas</taxon>
    </lineage>
</organism>
<dbReference type="GO" id="GO:0046933">
    <property type="term" value="F:proton-transporting ATP synthase activity, rotational mechanism"/>
    <property type="evidence" value="ECO:0007669"/>
    <property type="project" value="UniProtKB-UniRule"/>
</dbReference>
<evidence type="ECO:0000256" key="8">
    <source>
        <dbReference type="HAMAP-Rule" id="MF_01416"/>
    </source>
</evidence>
<dbReference type="AlphaFoldDB" id="A0AAE3L1E0"/>
<dbReference type="InterPro" id="IPR026015">
    <property type="entry name" value="ATP_synth_OSCP/delta_N_sf"/>
</dbReference>
<evidence type="ECO:0000256" key="6">
    <source>
        <dbReference type="ARBA" id="ARBA00023196"/>
    </source>
</evidence>
<keyword evidence="4 8" id="KW-0406">Ion transport</keyword>
<dbReference type="InterPro" id="IPR000711">
    <property type="entry name" value="ATPase_OSCP/dsu"/>
</dbReference>
<comment type="function">
    <text evidence="8">F(1)F(0) ATP synthase produces ATP from ADP in the presence of a proton or sodium gradient. F-type ATPases consist of two structural domains, F(1) containing the extramembraneous catalytic core and F(0) containing the membrane proton channel, linked together by a central stalk and a peripheral stalk. During catalysis, ATP synthesis in the catalytic domain of F(1) is coupled via a rotary mechanism of the central stalk subunits to proton translocation.</text>
</comment>
<dbReference type="PANTHER" id="PTHR11910">
    <property type="entry name" value="ATP SYNTHASE DELTA CHAIN"/>
    <property type="match status" value="1"/>
</dbReference>
<evidence type="ECO:0000256" key="2">
    <source>
        <dbReference type="ARBA" id="ARBA00022448"/>
    </source>
</evidence>
<gene>
    <name evidence="8" type="primary">atpH</name>
    <name evidence="9" type="ORF">J2T55_001466</name>
</gene>
<comment type="subcellular location">
    <subcellularLocation>
        <location evidence="8">Cell membrane</location>
        <topology evidence="8">Peripheral membrane protein</topology>
    </subcellularLocation>
    <subcellularLocation>
        <location evidence="1">Membrane</location>
    </subcellularLocation>
</comment>
<dbReference type="EMBL" id="JANUCT010000008">
    <property type="protein sequence ID" value="MCS3903445.1"/>
    <property type="molecule type" value="Genomic_DNA"/>
</dbReference>
<dbReference type="Gene3D" id="1.10.520.20">
    <property type="entry name" value="N-terminal domain of the delta subunit of the F1F0-ATP synthase"/>
    <property type="match status" value="1"/>
</dbReference>
<comment type="caution">
    <text evidence="9">The sequence shown here is derived from an EMBL/GenBank/DDBJ whole genome shotgun (WGS) entry which is preliminary data.</text>
</comment>
<keyword evidence="3 8" id="KW-0375">Hydrogen ion transport</keyword>
<accession>A0AAE3L1E0</accession>
<evidence type="ECO:0000256" key="7">
    <source>
        <dbReference type="ARBA" id="ARBA00023310"/>
    </source>
</evidence>
<sequence>MLEKTTIARPYAEAAFEQAREEGTLKSWSELLSVLAVAVSDKQMHALLQNPRVTAAQLLDIVSGIAGGELSETQRNFLQVLVEAERLQFAPEMKTLFEANRLDAEGLANVEVVSAYPLEDAQRSRITDAMAKRLDRKIELTESTDEKLIGGAVIRNGDSVIDASIRGQLEELRSELA</sequence>
<dbReference type="PROSITE" id="PS00389">
    <property type="entry name" value="ATPASE_DELTA"/>
    <property type="match status" value="1"/>
</dbReference>
<dbReference type="Proteomes" id="UP001204445">
    <property type="component" value="Unassembled WGS sequence"/>
</dbReference>
<protein>
    <recommendedName>
        <fullName evidence="8">ATP synthase subunit delta</fullName>
    </recommendedName>
    <alternativeName>
        <fullName evidence="8">ATP synthase F(1) sector subunit delta</fullName>
    </alternativeName>
    <alternativeName>
        <fullName evidence="8">F-type ATPase subunit delta</fullName>
        <shortName evidence="8">F-ATPase subunit delta</shortName>
    </alternativeName>
</protein>
<dbReference type="SUPFAM" id="SSF47928">
    <property type="entry name" value="N-terminal domain of the delta subunit of the F1F0-ATP synthase"/>
    <property type="match status" value="1"/>
</dbReference>
<name>A0AAE3L1E0_9GAMM</name>
<dbReference type="RefSeq" id="WP_259055215.1">
    <property type="nucleotide sequence ID" value="NZ_JANUCT010000008.1"/>
</dbReference>
<dbReference type="PRINTS" id="PR00125">
    <property type="entry name" value="ATPASEDELTA"/>
</dbReference>
<proteinExistence type="inferred from homology"/>
<dbReference type="Pfam" id="PF00213">
    <property type="entry name" value="OSCP"/>
    <property type="match status" value="1"/>
</dbReference>
<dbReference type="HAMAP" id="MF_01416">
    <property type="entry name" value="ATP_synth_delta_bact"/>
    <property type="match status" value="1"/>
</dbReference>
<dbReference type="NCBIfam" id="NF004402">
    <property type="entry name" value="PRK05758.2-2"/>
    <property type="match status" value="1"/>
</dbReference>